<keyword evidence="1" id="KW-0479">Metal-binding</keyword>
<dbReference type="EMBL" id="KV419406">
    <property type="protein sequence ID" value="KZS93816.1"/>
    <property type="molecule type" value="Genomic_DNA"/>
</dbReference>
<dbReference type="InterPro" id="IPR027443">
    <property type="entry name" value="IPNS-like_sf"/>
</dbReference>
<evidence type="ECO:0000313" key="4">
    <source>
        <dbReference type="EMBL" id="KZS93816.1"/>
    </source>
</evidence>
<dbReference type="Gene3D" id="2.60.120.330">
    <property type="entry name" value="B-lactam Antibiotic, Isopenicillin N Synthase, Chain"/>
    <property type="match status" value="1"/>
</dbReference>
<sequence length="349" mass="39223">MSTTTLPPIIQASKRSHFDSVPVIDFSNAKSQNIRERLELANEIREACMNVGFFYIKNHGVDQNLINEARKNLEEFFALPLEEKQKIIGEGIKGYSPLQSGKNDPYASQGDMHEGFEFGWEDLEVTEAGKTRDDGVMSGDNLWPEQPRDFRKAALVYYHALIEFGLSIFPLFALALGLPETFFDDKTTKPAALMRMLHYPPQKGITDNRVMGIGAHTDWECFTLLWQDEIGGLQVLNQENTWIDAPPIPGTFVLNIGDQFARWTNDIFKSTVHRASNKTGARRYSIPLFFGVDYDVDITPLDICVSSERPSKYPSVTAAEFVKSRFEETYGKTKAHEDPAAGRVVAASA</sequence>
<dbReference type="PROSITE" id="PS51471">
    <property type="entry name" value="FE2OG_OXY"/>
    <property type="match status" value="1"/>
</dbReference>
<dbReference type="InterPro" id="IPR026992">
    <property type="entry name" value="DIOX_N"/>
</dbReference>
<comment type="similarity">
    <text evidence="1">Belongs to the iron/ascorbate-dependent oxidoreductase family.</text>
</comment>
<dbReference type="SUPFAM" id="SSF51197">
    <property type="entry name" value="Clavaminate synthase-like"/>
    <property type="match status" value="1"/>
</dbReference>
<reference evidence="4 5" key="1">
    <citation type="journal article" date="2016" name="Mol. Biol. Evol.">
        <title>Comparative Genomics of Early-Diverging Mushroom-Forming Fungi Provides Insights into the Origins of Lignocellulose Decay Capabilities.</title>
        <authorList>
            <person name="Nagy L.G."/>
            <person name="Riley R."/>
            <person name="Tritt A."/>
            <person name="Adam C."/>
            <person name="Daum C."/>
            <person name="Floudas D."/>
            <person name="Sun H."/>
            <person name="Yadav J.S."/>
            <person name="Pangilinan J."/>
            <person name="Larsson K.H."/>
            <person name="Matsuura K."/>
            <person name="Barry K."/>
            <person name="Labutti K."/>
            <person name="Kuo R."/>
            <person name="Ohm R.A."/>
            <person name="Bhattacharya S.S."/>
            <person name="Shirouzu T."/>
            <person name="Yoshinaga Y."/>
            <person name="Martin F.M."/>
            <person name="Grigoriev I.V."/>
            <person name="Hibbett D.S."/>
        </authorList>
    </citation>
    <scope>NUCLEOTIDE SEQUENCE [LARGE SCALE GENOMIC DNA]</scope>
    <source>
        <strain evidence="4 5">HHB9708</strain>
    </source>
</reference>
<dbReference type="Pfam" id="PF14226">
    <property type="entry name" value="DIOX_N"/>
    <property type="match status" value="1"/>
</dbReference>
<dbReference type="InterPro" id="IPR044861">
    <property type="entry name" value="IPNS-like_FE2OG_OXY"/>
</dbReference>
<feature type="domain" description="Fe2OG dioxygenase" evidence="3">
    <location>
        <begin position="190"/>
        <end position="292"/>
    </location>
</feature>
<keyword evidence="5" id="KW-1185">Reference proteome</keyword>
<evidence type="ECO:0000256" key="2">
    <source>
        <dbReference type="SAM" id="Phobius"/>
    </source>
</evidence>
<dbReference type="InterPro" id="IPR005123">
    <property type="entry name" value="Oxoglu/Fe-dep_dioxygenase_dom"/>
</dbReference>
<keyword evidence="2" id="KW-1133">Transmembrane helix</keyword>
<dbReference type="GO" id="GO:0016491">
    <property type="term" value="F:oxidoreductase activity"/>
    <property type="evidence" value="ECO:0007669"/>
    <property type="project" value="UniProtKB-KW"/>
</dbReference>
<protein>
    <submittedName>
        <fullName evidence="4">Clavaminate synthase-like protein</fullName>
    </submittedName>
</protein>
<gene>
    <name evidence="4" type="ORF">SISNIDRAFT_485421</name>
</gene>
<keyword evidence="2" id="KW-0812">Transmembrane</keyword>
<keyword evidence="2" id="KW-0472">Membrane</keyword>
<accession>A0A164V4T2</accession>
<dbReference type="InterPro" id="IPR050231">
    <property type="entry name" value="Iron_ascorbate_oxido_reductase"/>
</dbReference>
<dbReference type="Proteomes" id="UP000076722">
    <property type="component" value="Unassembled WGS sequence"/>
</dbReference>
<organism evidence="4 5">
    <name type="scientific">Sistotremastrum niveocremeum HHB9708</name>
    <dbReference type="NCBI Taxonomy" id="1314777"/>
    <lineage>
        <taxon>Eukaryota</taxon>
        <taxon>Fungi</taxon>
        <taxon>Dikarya</taxon>
        <taxon>Basidiomycota</taxon>
        <taxon>Agaricomycotina</taxon>
        <taxon>Agaricomycetes</taxon>
        <taxon>Sistotremastrales</taxon>
        <taxon>Sistotremastraceae</taxon>
        <taxon>Sertulicium</taxon>
        <taxon>Sertulicium niveocremeum</taxon>
    </lineage>
</organism>
<dbReference type="OrthoDB" id="288590at2759"/>
<dbReference type="PRINTS" id="PR00682">
    <property type="entry name" value="IPNSYNTHASE"/>
</dbReference>
<name>A0A164V4T2_9AGAM</name>
<evidence type="ECO:0000259" key="3">
    <source>
        <dbReference type="PROSITE" id="PS51471"/>
    </source>
</evidence>
<evidence type="ECO:0000256" key="1">
    <source>
        <dbReference type="RuleBase" id="RU003682"/>
    </source>
</evidence>
<proteinExistence type="inferred from homology"/>
<evidence type="ECO:0000313" key="5">
    <source>
        <dbReference type="Proteomes" id="UP000076722"/>
    </source>
</evidence>
<dbReference type="GO" id="GO:0046872">
    <property type="term" value="F:metal ion binding"/>
    <property type="evidence" value="ECO:0007669"/>
    <property type="project" value="UniProtKB-KW"/>
</dbReference>
<keyword evidence="1" id="KW-0408">Iron</keyword>
<dbReference type="AlphaFoldDB" id="A0A164V4T2"/>
<dbReference type="PANTHER" id="PTHR47990">
    <property type="entry name" value="2-OXOGLUTARATE (2OG) AND FE(II)-DEPENDENT OXYGENASE SUPERFAMILY PROTEIN-RELATED"/>
    <property type="match status" value="1"/>
</dbReference>
<feature type="transmembrane region" description="Helical" evidence="2">
    <location>
        <begin position="155"/>
        <end position="178"/>
    </location>
</feature>
<keyword evidence="1" id="KW-0560">Oxidoreductase</keyword>
<dbReference type="Pfam" id="PF03171">
    <property type="entry name" value="2OG-FeII_Oxy"/>
    <property type="match status" value="1"/>
</dbReference>
<dbReference type="STRING" id="1314777.A0A164V4T2"/>